<dbReference type="GO" id="GO:0007186">
    <property type="term" value="P:G protein-coupled receptor signaling pathway"/>
    <property type="evidence" value="ECO:0007669"/>
    <property type="project" value="InterPro"/>
</dbReference>
<dbReference type="InterPro" id="IPR047016">
    <property type="entry name" value="RGS6/7/9/11"/>
</dbReference>
<reference evidence="4" key="2">
    <citation type="submission" date="2025-09" db="UniProtKB">
        <authorList>
            <consortium name="Ensembl"/>
        </authorList>
    </citation>
    <scope>IDENTIFICATION</scope>
</reference>
<dbReference type="GO" id="GO:0036367">
    <property type="term" value="P:light adaption"/>
    <property type="evidence" value="ECO:0007669"/>
    <property type="project" value="Ensembl"/>
</dbReference>
<dbReference type="OMA" id="PRMACLR"/>
<feature type="domain" description="RGS" evidence="3">
    <location>
        <begin position="74"/>
        <end position="189"/>
    </location>
</feature>
<evidence type="ECO:0000313" key="5">
    <source>
        <dbReference type="Proteomes" id="UP000694559"/>
    </source>
</evidence>
<dbReference type="SUPFAM" id="SSF48670">
    <property type="entry name" value="Transducin (heterotrimeric G protein), gamma chain"/>
    <property type="match status" value="1"/>
</dbReference>
<dbReference type="PANTHER" id="PTHR45746:SF1">
    <property type="entry name" value="REGULATOR OF G-PROTEIN SIGNALING 9"/>
    <property type="match status" value="1"/>
</dbReference>
<dbReference type="InterPro" id="IPR036284">
    <property type="entry name" value="GGL_sf"/>
</dbReference>
<keyword evidence="2" id="KW-0734">Signal transduction inhibitor</keyword>
<dbReference type="OrthoDB" id="196547at2759"/>
<keyword evidence="5" id="KW-1185">Reference proteome</keyword>
<dbReference type="Gene3D" id="1.10.167.10">
    <property type="entry name" value="Regulator of G-protein Signalling 4, domain 2"/>
    <property type="match status" value="1"/>
</dbReference>
<proteinExistence type="predicted"/>
<dbReference type="SMART" id="SM00315">
    <property type="entry name" value="RGS"/>
    <property type="match status" value="1"/>
</dbReference>
<dbReference type="GO" id="GO:0098978">
    <property type="term" value="C:glutamatergic synapse"/>
    <property type="evidence" value="ECO:0007669"/>
    <property type="project" value="Ensembl"/>
</dbReference>
<dbReference type="InterPro" id="IPR015898">
    <property type="entry name" value="G-protein_gamma-like_dom"/>
</dbReference>
<dbReference type="FunFam" id="1.10.167.10:FF:000001">
    <property type="entry name" value="Putative regulator of g-protein signaling 12"/>
    <property type="match status" value="1"/>
</dbReference>
<dbReference type="PROSITE" id="PS50132">
    <property type="entry name" value="RGS"/>
    <property type="match status" value="1"/>
</dbReference>
<dbReference type="InterPro" id="IPR044926">
    <property type="entry name" value="RGS_subdomain_2"/>
</dbReference>
<evidence type="ECO:0000313" key="4">
    <source>
        <dbReference type="Ensembl" id="ENSNNAP00000005255.1"/>
    </source>
</evidence>
<dbReference type="Ensembl" id="ENSNNAT00000005487.1">
    <property type="protein sequence ID" value="ENSNNAP00000005255.1"/>
    <property type="gene ID" value="ENSNNAG00000003506.1"/>
</dbReference>
<dbReference type="Pfam" id="PF00631">
    <property type="entry name" value="G-gamma"/>
    <property type="match status" value="1"/>
</dbReference>
<dbReference type="PANTHER" id="PTHR45746">
    <property type="entry name" value="LP21163P"/>
    <property type="match status" value="1"/>
</dbReference>
<dbReference type="Gene3D" id="4.10.260.10">
    <property type="entry name" value="Transducin (heterotrimeric G protein), gamma chain"/>
    <property type="match status" value="1"/>
</dbReference>
<dbReference type="InterPro" id="IPR016137">
    <property type="entry name" value="RGS"/>
</dbReference>
<dbReference type="InterPro" id="IPR047077">
    <property type="entry name" value="RGS9_RGS"/>
</dbReference>
<dbReference type="GO" id="GO:0098839">
    <property type="term" value="C:postsynaptic density membrane"/>
    <property type="evidence" value="ECO:0007669"/>
    <property type="project" value="Ensembl"/>
</dbReference>
<dbReference type="GO" id="GO:0042734">
    <property type="term" value="C:presynaptic membrane"/>
    <property type="evidence" value="ECO:0007669"/>
    <property type="project" value="Ensembl"/>
</dbReference>
<dbReference type="CDD" id="cd08739">
    <property type="entry name" value="RGS_RGS9"/>
    <property type="match status" value="1"/>
</dbReference>
<accession>A0A8C6VG30</accession>
<protein>
    <submittedName>
        <fullName evidence="4">Regulator of G protein signaling 9</fullName>
    </submittedName>
</protein>
<organism evidence="4 5">
    <name type="scientific">Naja naja</name>
    <name type="common">Indian cobra</name>
    <dbReference type="NCBI Taxonomy" id="35670"/>
    <lineage>
        <taxon>Eukaryota</taxon>
        <taxon>Metazoa</taxon>
        <taxon>Chordata</taxon>
        <taxon>Craniata</taxon>
        <taxon>Vertebrata</taxon>
        <taxon>Euteleostomi</taxon>
        <taxon>Lepidosauria</taxon>
        <taxon>Squamata</taxon>
        <taxon>Bifurcata</taxon>
        <taxon>Unidentata</taxon>
        <taxon>Episquamata</taxon>
        <taxon>Toxicofera</taxon>
        <taxon>Serpentes</taxon>
        <taxon>Colubroidea</taxon>
        <taxon>Elapidae</taxon>
        <taxon>Elapinae</taxon>
        <taxon>Naja</taxon>
    </lineage>
</organism>
<sequence length="422" mass="47594">CFYKQVLLEGTLGDVYRKSQLIVKYCEQFCSNDPIISGCLPSNPWVSDDVDFWELNAKLVEIPTKTRVEKWALNFNELMKDPKGRQNFQLFLKKEFSGENLGFWEACEDLKYGDQSKAKEKAEEIYKTFLAPGARRWINIDSTTMGITVRGLKNPQRYVLDAAQTHIYMLMKKDSYGRYLKSPVYKEMLSKAIVPQEVVKKSSYNPFVRKHLRSSPSPILLRQLEEEAKAREAATNVDITQLCQFTVPVSHLAVYTSSFDSQCPGQLPLPNTASYSSPLRVALGDASVMEKNLEPNRFGSDPIPSLLERAQNSIDSELDNCHSSTNAINSKSKVTPKPKTALSLGRFLKWRCLNSPVFATLSPKHPAAAQGKVQPLEDLSQHLQPKSKKIRGVKLNFIEDCIRVVFDLGAWPGCVCQLEVTC</sequence>
<name>A0A8C6VG30_NAJNA</name>
<dbReference type="PRINTS" id="PR01301">
    <property type="entry name" value="RGSPROTEIN"/>
</dbReference>
<dbReference type="GO" id="GO:0008277">
    <property type="term" value="P:regulation of G protein-coupled receptor signaling pathway"/>
    <property type="evidence" value="ECO:0007669"/>
    <property type="project" value="InterPro"/>
</dbReference>
<dbReference type="InterPro" id="IPR036305">
    <property type="entry name" value="RGS_sf"/>
</dbReference>
<dbReference type="GO" id="GO:0005737">
    <property type="term" value="C:cytoplasm"/>
    <property type="evidence" value="ECO:0007669"/>
    <property type="project" value="TreeGrafter"/>
</dbReference>
<dbReference type="GO" id="GO:0043005">
    <property type="term" value="C:neuron projection"/>
    <property type="evidence" value="ECO:0007669"/>
    <property type="project" value="TreeGrafter"/>
</dbReference>
<reference evidence="4" key="1">
    <citation type="submission" date="2025-08" db="UniProtKB">
        <authorList>
            <consortium name="Ensembl"/>
        </authorList>
    </citation>
    <scope>IDENTIFICATION</scope>
</reference>
<evidence type="ECO:0000256" key="1">
    <source>
        <dbReference type="ARBA" id="ARBA00004170"/>
    </source>
</evidence>
<dbReference type="Pfam" id="PF00615">
    <property type="entry name" value="RGS"/>
    <property type="match status" value="1"/>
</dbReference>
<dbReference type="GO" id="GO:1990603">
    <property type="term" value="P:dark adaptation"/>
    <property type="evidence" value="ECO:0007669"/>
    <property type="project" value="Ensembl"/>
</dbReference>
<comment type="subcellular location">
    <subcellularLocation>
        <location evidence="1">Membrane</location>
        <topology evidence="1">Peripheral membrane protein</topology>
    </subcellularLocation>
</comment>
<dbReference type="GO" id="GO:0005096">
    <property type="term" value="F:GTPase activator activity"/>
    <property type="evidence" value="ECO:0007669"/>
    <property type="project" value="TreeGrafter"/>
</dbReference>
<gene>
    <name evidence="4" type="primary">RGS9</name>
</gene>
<dbReference type="Proteomes" id="UP000694559">
    <property type="component" value="Unplaced"/>
</dbReference>
<dbReference type="AlphaFoldDB" id="A0A8C6VG30"/>
<dbReference type="GeneTree" id="ENSGT00940000156505"/>
<dbReference type="SUPFAM" id="SSF48097">
    <property type="entry name" value="Regulator of G-protein signaling, RGS"/>
    <property type="match status" value="1"/>
</dbReference>
<dbReference type="GO" id="GO:0009968">
    <property type="term" value="P:negative regulation of signal transduction"/>
    <property type="evidence" value="ECO:0007669"/>
    <property type="project" value="UniProtKB-KW"/>
</dbReference>
<evidence type="ECO:0000259" key="3">
    <source>
        <dbReference type="PROSITE" id="PS50132"/>
    </source>
</evidence>
<evidence type="ECO:0000256" key="2">
    <source>
        <dbReference type="ARBA" id="ARBA00022700"/>
    </source>
</evidence>